<dbReference type="SUPFAM" id="SSF48576">
    <property type="entry name" value="Terpenoid synthases"/>
    <property type="match status" value="1"/>
</dbReference>
<dbReference type="EMBL" id="JAUHPV010000002">
    <property type="protein sequence ID" value="MDN4472398.1"/>
    <property type="molecule type" value="Genomic_DNA"/>
</dbReference>
<comment type="pathway">
    <text evidence="1">Carotenoid biosynthesis; phytoene biosynthesis.</text>
</comment>
<sequence>MNDADAGHEADAPDTDLALYDRTAHDAASQVIARYSTSFGMGTRLLPREMRAHIENVYAMVRVADEIVDTYRGPDARELLDSFEREVDAAVTRGFSTNLVAHAFGRTAASVGITDAQITPFFASMRMDLDKTVHTDESFRTYVYGSAEVIGEMCLAVFLNTGEGPRPLPPEVAEGARRLGAAYQKVNFLRDLGADETALGRSYFPGVKSETLDDAQLAALVDDCRGDVEAAERCLPALPRRARVGVATTIEIYTRLLDRIAQTPATELSATRVRVPDRIKLAIALRHIIEGRRREPTPERSAM</sequence>
<dbReference type="Gene3D" id="1.10.600.10">
    <property type="entry name" value="Farnesyl Diphosphate Synthase"/>
    <property type="match status" value="1"/>
</dbReference>
<dbReference type="SFLD" id="SFLDG01212">
    <property type="entry name" value="Phytoene_synthase_like"/>
    <property type="match status" value="1"/>
</dbReference>
<comment type="caution">
    <text evidence="3">The sequence shown here is derived from an EMBL/GenBank/DDBJ whole genome shotgun (WGS) entry which is preliminary data.</text>
</comment>
<dbReference type="InterPro" id="IPR008949">
    <property type="entry name" value="Isoprenoid_synthase_dom_sf"/>
</dbReference>
<dbReference type="SFLD" id="SFLDG01018">
    <property type="entry name" value="Squalene/Phytoene_Synthase_Lik"/>
    <property type="match status" value="1"/>
</dbReference>
<dbReference type="InterPro" id="IPR002060">
    <property type="entry name" value="Squ/phyt_synthse"/>
</dbReference>
<dbReference type="InterPro" id="IPR019845">
    <property type="entry name" value="Squalene/phytoene_synthase_CS"/>
</dbReference>
<evidence type="ECO:0000313" key="4">
    <source>
        <dbReference type="Proteomes" id="UP001172738"/>
    </source>
</evidence>
<proteinExistence type="predicted"/>
<keyword evidence="2" id="KW-0808">Transferase</keyword>
<dbReference type="SFLD" id="SFLDS00005">
    <property type="entry name" value="Isoprenoid_Synthase_Type_I"/>
    <property type="match status" value="1"/>
</dbReference>
<dbReference type="InterPro" id="IPR044843">
    <property type="entry name" value="Trans_IPPS_bact-type"/>
</dbReference>
<reference evidence="3" key="1">
    <citation type="submission" date="2023-06" db="EMBL/GenBank/DDBJ databases">
        <title>SYSU T00b26.</title>
        <authorList>
            <person name="Gao L."/>
            <person name="Fang B.-Z."/>
            <person name="Li W.-J."/>
        </authorList>
    </citation>
    <scope>NUCLEOTIDE SEQUENCE</scope>
    <source>
        <strain evidence="3">SYSU T00b26</strain>
    </source>
</reference>
<dbReference type="PROSITE" id="PS01045">
    <property type="entry name" value="SQUALEN_PHYTOEN_SYN_2"/>
    <property type="match status" value="1"/>
</dbReference>
<protein>
    <submittedName>
        <fullName evidence="3">Squalene/phytoene synthase family protein</fullName>
    </submittedName>
</protein>
<dbReference type="Pfam" id="PF00494">
    <property type="entry name" value="SQS_PSY"/>
    <property type="match status" value="1"/>
</dbReference>
<accession>A0ABT8FZZ7</accession>
<gene>
    <name evidence="3" type="ORF">QQX04_05260</name>
</gene>
<keyword evidence="4" id="KW-1185">Reference proteome</keyword>
<name>A0ABT8FZZ7_9MICO</name>
<dbReference type="PANTHER" id="PTHR31480">
    <property type="entry name" value="BIFUNCTIONAL LYCOPENE CYCLASE/PHYTOENE SYNTHASE"/>
    <property type="match status" value="1"/>
</dbReference>
<evidence type="ECO:0000256" key="2">
    <source>
        <dbReference type="ARBA" id="ARBA00022679"/>
    </source>
</evidence>
<dbReference type="RefSeq" id="WP_301126906.1">
    <property type="nucleotide sequence ID" value="NZ_JAUHPV010000002.1"/>
</dbReference>
<evidence type="ECO:0000313" key="3">
    <source>
        <dbReference type="EMBL" id="MDN4472398.1"/>
    </source>
</evidence>
<dbReference type="Proteomes" id="UP001172738">
    <property type="component" value="Unassembled WGS sequence"/>
</dbReference>
<evidence type="ECO:0000256" key="1">
    <source>
        <dbReference type="ARBA" id="ARBA00004684"/>
    </source>
</evidence>
<organism evidence="3 4">
    <name type="scientific">Demequina zhanjiangensis</name>
    <dbReference type="NCBI Taxonomy" id="3051659"/>
    <lineage>
        <taxon>Bacteria</taxon>
        <taxon>Bacillati</taxon>
        <taxon>Actinomycetota</taxon>
        <taxon>Actinomycetes</taxon>
        <taxon>Micrococcales</taxon>
        <taxon>Demequinaceae</taxon>
        <taxon>Demequina</taxon>
    </lineage>
</organism>